<dbReference type="AlphaFoldDB" id="A0A7K4FNS9"/>
<evidence type="ECO:0000313" key="2">
    <source>
        <dbReference type="EMBL" id="NOL60676.1"/>
    </source>
</evidence>
<dbReference type="PANTHER" id="PTHR34236:SF1">
    <property type="entry name" value="DIMETHYL SULFOXIDE REDUCTASE TRANSCRIPTIONAL ACTIVATOR"/>
    <property type="match status" value="1"/>
</dbReference>
<evidence type="ECO:0000313" key="3">
    <source>
        <dbReference type="Proteomes" id="UP000546917"/>
    </source>
</evidence>
<feature type="domain" description="HTH bat-type" evidence="1">
    <location>
        <begin position="169"/>
        <end position="221"/>
    </location>
</feature>
<dbReference type="Pfam" id="PF04967">
    <property type="entry name" value="HTH_10"/>
    <property type="match status" value="1"/>
</dbReference>
<dbReference type="EMBL" id="JABGBP010000276">
    <property type="protein sequence ID" value="NOL60676.1"/>
    <property type="molecule type" value="Genomic_DNA"/>
</dbReference>
<protein>
    <recommendedName>
        <fullName evidence="1">HTH bat-type domain-containing protein</fullName>
    </recommendedName>
</protein>
<dbReference type="RefSeq" id="WP_171481844.1">
    <property type="nucleotide sequence ID" value="NZ_CP133600.1"/>
</dbReference>
<organism evidence="2 3">
    <name type="scientific">Ferroplasma acidiphilum</name>
    <dbReference type="NCBI Taxonomy" id="74969"/>
    <lineage>
        <taxon>Archaea</taxon>
        <taxon>Methanobacteriati</taxon>
        <taxon>Thermoplasmatota</taxon>
        <taxon>Thermoplasmata</taxon>
        <taxon>Thermoplasmatales</taxon>
        <taxon>Ferroplasmaceae</taxon>
        <taxon>Ferroplasma</taxon>
    </lineage>
</organism>
<dbReference type="Proteomes" id="UP000546917">
    <property type="component" value="Unassembled WGS sequence"/>
</dbReference>
<name>A0A7K4FNS9_9ARCH</name>
<evidence type="ECO:0000259" key="1">
    <source>
        <dbReference type="Pfam" id="PF04967"/>
    </source>
</evidence>
<accession>A0A7K4FNS9</accession>
<dbReference type="PANTHER" id="PTHR34236">
    <property type="entry name" value="DIMETHYL SULFOXIDE REDUCTASE TRANSCRIPTIONAL ACTIVATOR"/>
    <property type="match status" value="1"/>
</dbReference>
<proteinExistence type="predicted"/>
<dbReference type="InterPro" id="IPR007050">
    <property type="entry name" value="HTH_bacterioopsin"/>
</dbReference>
<reference evidence="2 3" key="1">
    <citation type="submission" date="2020-05" db="EMBL/GenBank/DDBJ databases">
        <authorList>
            <person name="Zhang R."/>
        </authorList>
    </citation>
    <scope>NUCLEOTIDE SEQUENCE [LARGE SCALE GENOMIC DNA]</scope>
    <source>
        <strain evidence="2 3">DSM 28986</strain>
    </source>
</reference>
<dbReference type="GeneID" id="84218008"/>
<gene>
    <name evidence="2" type="ORF">HLB00_07520</name>
</gene>
<sequence length="237" mass="27932">MIFKEDDGHEYVEVDFQMRHERCWTEITDGLNVNIHTVSSNVHKDNNYIYGTVEIKAESEREFKKFLTLFKRSSAISEILRVSSSAYRKNLYEVSFKEKYSNMIVSLLYENNVVYHNDLISDNFEYIMAIVPVESVKTLKSSLSELGEMPYFHMKTDKQNGKIDSVFNLTDQEAFTVYMAYQNGYFNIPREKYLSELAEITGLSKSALEEYMRKATGKIMDEWTRKNRYFLMKKFGE</sequence>
<comment type="caution">
    <text evidence="2">The sequence shown here is derived from an EMBL/GenBank/DDBJ whole genome shotgun (WGS) entry which is preliminary data.</text>
</comment>